<dbReference type="InterPro" id="IPR036754">
    <property type="entry name" value="YbaK/aa-tRNA-synt-asso_dom_sf"/>
</dbReference>
<organism evidence="2 3">
    <name type="scientific">Thermodesulforhabdus norvegica</name>
    <dbReference type="NCBI Taxonomy" id="39841"/>
    <lineage>
        <taxon>Bacteria</taxon>
        <taxon>Pseudomonadati</taxon>
        <taxon>Thermodesulfobacteriota</taxon>
        <taxon>Syntrophobacteria</taxon>
        <taxon>Syntrophobacterales</taxon>
        <taxon>Thermodesulforhabdaceae</taxon>
        <taxon>Thermodesulforhabdus</taxon>
    </lineage>
</organism>
<accession>A0A1I4UN80</accession>
<dbReference type="Pfam" id="PF04073">
    <property type="entry name" value="tRNA_edit"/>
    <property type="match status" value="1"/>
</dbReference>
<dbReference type="Proteomes" id="UP000199611">
    <property type="component" value="Unassembled WGS sequence"/>
</dbReference>
<dbReference type="RefSeq" id="WP_093395299.1">
    <property type="nucleotide sequence ID" value="NZ_FOUU01000006.1"/>
</dbReference>
<dbReference type="STRING" id="39841.SAMN05660836_01892"/>
<dbReference type="SUPFAM" id="SSF55826">
    <property type="entry name" value="YbaK/ProRS associated domain"/>
    <property type="match status" value="1"/>
</dbReference>
<keyword evidence="3" id="KW-1185">Reference proteome</keyword>
<dbReference type="Gene3D" id="3.90.960.10">
    <property type="entry name" value="YbaK/aminoacyl-tRNA synthetase-associated domain"/>
    <property type="match status" value="1"/>
</dbReference>
<dbReference type="PANTHER" id="PTHR30411:SF1">
    <property type="entry name" value="CYTOPLASMIC PROTEIN"/>
    <property type="match status" value="1"/>
</dbReference>
<feature type="domain" description="YbaK/aminoacyl-tRNA synthetase-associated" evidence="1">
    <location>
        <begin position="24"/>
        <end position="142"/>
    </location>
</feature>
<dbReference type="OrthoDB" id="8536235at2"/>
<gene>
    <name evidence="2" type="ORF">SAMN05660836_01892</name>
</gene>
<dbReference type="InterPro" id="IPR007214">
    <property type="entry name" value="YbaK/aa-tRNA-synth-assoc-dom"/>
</dbReference>
<name>A0A1I4UN80_9BACT</name>
<evidence type="ECO:0000313" key="3">
    <source>
        <dbReference type="Proteomes" id="UP000199611"/>
    </source>
</evidence>
<proteinExistence type="predicted"/>
<dbReference type="AlphaFoldDB" id="A0A1I4UN80"/>
<evidence type="ECO:0000259" key="1">
    <source>
        <dbReference type="Pfam" id="PF04073"/>
    </source>
</evidence>
<evidence type="ECO:0000313" key="2">
    <source>
        <dbReference type="EMBL" id="SFM90449.1"/>
    </source>
</evidence>
<dbReference type="GO" id="GO:0002161">
    <property type="term" value="F:aminoacyl-tRNA deacylase activity"/>
    <property type="evidence" value="ECO:0007669"/>
    <property type="project" value="InterPro"/>
</dbReference>
<reference evidence="2 3" key="1">
    <citation type="submission" date="2016-10" db="EMBL/GenBank/DDBJ databases">
        <authorList>
            <person name="de Groot N.N."/>
        </authorList>
    </citation>
    <scope>NUCLEOTIDE SEQUENCE [LARGE SCALE GENOMIC DNA]</scope>
    <source>
        <strain evidence="2 3">DSM 9990</strain>
    </source>
</reference>
<dbReference type="CDD" id="cd04333">
    <property type="entry name" value="ProX_deacylase"/>
    <property type="match status" value="1"/>
</dbReference>
<sequence>MASIQDVKEYLKGFGIEVWEFSRPTSTAEEAAQAVGCSVAEIAKTVLFIVGDVPVAVVTCGDLKVKGALLKKALNLKGKVRFPGRDEVRRFTGYEPGGVCPFLLPDEVKIVIDSSLRRFPRVYAAAGNDRSAVPITVEELIKITDGIEASVCES</sequence>
<dbReference type="EMBL" id="FOUU01000006">
    <property type="protein sequence ID" value="SFM90449.1"/>
    <property type="molecule type" value="Genomic_DNA"/>
</dbReference>
<protein>
    <submittedName>
        <fullName evidence="2">Cys-tRNA(Pro) deacylase, prolyl-tRNA editing enzyme YbaK/EbsC</fullName>
    </submittedName>
</protein>
<dbReference type="PANTHER" id="PTHR30411">
    <property type="entry name" value="CYTOPLASMIC PROTEIN"/>
    <property type="match status" value="1"/>
</dbReference>